<sequence length="95" mass="10995">MVGCPIADFAKKNGYAELMPYFYETDKQADNMPTALPATVKRKTVSFAFVPAYYGYLGVKIKTIEYEQSSGFCYHFFLYVFKFYRKSEYAPDFPA</sequence>
<reference evidence="1 2" key="1">
    <citation type="submission" date="2009-07" db="EMBL/GenBank/DDBJ databases">
        <authorList>
            <person name="Madupu R."/>
            <person name="Sebastian Y."/>
            <person name="Durkin A.S."/>
            <person name="Torralba M."/>
            <person name="Methe B."/>
            <person name="Sutton G.G."/>
            <person name="Strausberg R.L."/>
            <person name="Nelson K.E."/>
        </authorList>
    </citation>
    <scope>NUCLEOTIDE SEQUENCE [LARGE SCALE GENOMIC DNA]</scope>
    <source>
        <strain evidence="1 2">ATCC 35580</strain>
    </source>
</reference>
<evidence type="ECO:0000313" key="1">
    <source>
        <dbReference type="EMBL" id="EEV20477.1"/>
    </source>
</evidence>
<protein>
    <submittedName>
        <fullName evidence="1">Uncharacterized protein</fullName>
    </submittedName>
</protein>
<dbReference type="Proteomes" id="UP000004509">
    <property type="component" value="Unassembled WGS sequence"/>
</dbReference>
<comment type="caution">
    <text evidence="1">The sequence shown here is derived from an EMBL/GenBank/DDBJ whole genome shotgun (WGS) entry which is preliminary data.</text>
</comment>
<dbReference type="AlphaFoldDB" id="C8PPZ5"/>
<dbReference type="STRING" id="596324.TREVI0001_0299"/>
<name>C8PPZ5_9SPIR</name>
<gene>
    <name evidence="1" type="ORF">TREVI0001_0299</name>
</gene>
<proteinExistence type="predicted"/>
<dbReference type="eggNOG" id="ENOG5030RM3">
    <property type="taxonomic scope" value="Bacteria"/>
</dbReference>
<evidence type="ECO:0000313" key="2">
    <source>
        <dbReference type="Proteomes" id="UP000004509"/>
    </source>
</evidence>
<accession>C8PPZ5</accession>
<organism evidence="1 2">
    <name type="scientific">Treponema vincentii ATCC 35580</name>
    <dbReference type="NCBI Taxonomy" id="596324"/>
    <lineage>
        <taxon>Bacteria</taxon>
        <taxon>Pseudomonadati</taxon>
        <taxon>Spirochaetota</taxon>
        <taxon>Spirochaetia</taxon>
        <taxon>Spirochaetales</taxon>
        <taxon>Treponemataceae</taxon>
        <taxon>Treponema</taxon>
    </lineage>
</organism>
<dbReference type="EMBL" id="ACYH01000032">
    <property type="protein sequence ID" value="EEV20477.1"/>
    <property type="molecule type" value="Genomic_DNA"/>
</dbReference>